<evidence type="ECO:0000313" key="1">
    <source>
        <dbReference type="EMBL" id="GMH78315.1"/>
    </source>
</evidence>
<organism evidence="1 2">
    <name type="scientific">Triparma laevis f. inornata</name>
    <dbReference type="NCBI Taxonomy" id="1714386"/>
    <lineage>
        <taxon>Eukaryota</taxon>
        <taxon>Sar</taxon>
        <taxon>Stramenopiles</taxon>
        <taxon>Ochrophyta</taxon>
        <taxon>Bolidophyceae</taxon>
        <taxon>Parmales</taxon>
        <taxon>Triparmaceae</taxon>
        <taxon>Triparma</taxon>
    </lineage>
</organism>
<comment type="caution">
    <text evidence="1">The sequence shown here is derived from an EMBL/GenBank/DDBJ whole genome shotgun (WGS) entry which is preliminary data.</text>
</comment>
<gene>
    <name evidence="1" type="ORF">TL16_g07752</name>
</gene>
<dbReference type="EMBL" id="BLQM01000248">
    <property type="protein sequence ID" value="GMH78315.1"/>
    <property type="molecule type" value="Genomic_DNA"/>
</dbReference>
<protein>
    <submittedName>
        <fullName evidence="1">Uncharacterized protein</fullName>
    </submittedName>
</protein>
<sequence>MRGLCVTVKATITSPTEKRPPLTKVGVYGFITDSVTGESVLANNPDLSTDAGQFTIIESVGKEDVDVEFDFIAAVPKEIDVTQVSLL</sequence>
<evidence type="ECO:0000313" key="2">
    <source>
        <dbReference type="Proteomes" id="UP001162640"/>
    </source>
</evidence>
<dbReference type="AlphaFoldDB" id="A0A9W7AYJ3"/>
<dbReference type="Proteomes" id="UP001162640">
    <property type="component" value="Unassembled WGS sequence"/>
</dbReference>
<name>A0A9W7AYJ3_9STRA</name>
<reference evidence="2" key="1">
    <citation type="journal article" date="2023" name="Commun. Biol.">
        <title>Genome analysis of Parmales, the sister group of diatoms, reveals the evolutionary specialization of diatoms from phago-mixotrophs to photoautotrophs.</title>
        <authorList>
            <person name="Ban H."/>
            <person name="Sato S."/>
            <person name="Yoshikawa S."/>
            <person name="Yamada K."/>
            <person name="Nakamura Y."/>
            <person name="Ichinomiya M."/>
            <person name="Sato N."/>
            <person name="Blanc-Mathieu R."/>
            <person name="Endo H."/>
            <person name="Kuwata A."/>
            <person name="Ogata H."/>
        </authorList>
    </citation>
    <scope>NUCLEOTIDE SEQUENCE [LARGE SCALE GENOMIC DNA]</scope>
</reference>
<accession>A0A9W7AYJ3</accession>
<proteinExistence type="predicted"/>